<feature type="domain" description="DNA helicase Pif1-like 2B" evidence="4">
    <location>
        <begin position="1284"/>
        <end position="1330"/>
    </location>
</feature>
<feature type="domain" description="DNA helicase Pif1-like DEAD-box helicase" evidence="2">
    <location>
        <begin position="967"/>
        <end position="1187"/>
    </location>
</feature>
<dbReference type="FunFam" id="3.40.50.300:FF:002884">
    <property type="entry name" value="ATP-dependent DNA helicase"/>
    <property type="match status" value="1"/>
</dbReference>
<comment type="cofactor">
    <cofactor evidence="1">
        <name>Mg(2+)</name>
        <dbReference type="ChEBI" id="CHEBI:18420"/>
    </cofactor>
</comment>
<dbReference type="PANTHER" id="PTHR10492:SF78">
    <property type="entry name" value="ATP-DEPENDENT DNA HELICASE"/>
    <property type="match status" value="1"/>
</dbReference>
<evidence type="ECO:0000313" key="6">
    <source>
        <dbReference type="RefSeq" id="XP_052114465.1"/>
    </source>
</evidence>
<organism evidence="5 6">
    <name type="scientific">Arachis duranensis</name>
    <name type="common">Wild peanut</name>
    <dbReference type="NCBI Taxonomy" id="130453"/>
    <lineage>
        <taxon>Eukaryota</taxon>
        <taxon>Viridiplantae</taxon>
        <taxon>Streptophyta</taxon>
        <taxon>Embryophyta</taxon>
        <taxon>Tracheophyta</taxon>
        <taxon>Spermatophyta</taxon>
        <taxon>Magnoliopsida</taxon>
        <taxon>eudicotyledons</taxon>
        <taxon>Gunneridae</taxon>
        <taxon>Pentapetalae</taxon>
        <taxon>rosids</taxon>
        <taxon>fabids</taxon>
        <taxon>Fabales</taxon>
        <taxon>Fabaceae</taxon>
        <taxon>Papilionoideae</taxon>
        <taxon>50 kb inversion clade</taxon>
        <taxon>dalbergioids sensu lato</taxon>
        <taxon>Dalbergieae</taxon>
        <taxon>Pterocarpus clade</taxon>
        <taxon>Arachis</taxon>
    </lineage>
</organism>
<evidence type="ECO:0000259" key="2">
    <source>
        <dbReference type="Pfam" id="PF05970"/>
    </source>
</evidence>
<feature type="domain" description="Helitron helicase-like" evidence="3">
    <location>
        <begin position="362"/>
        <end position="544"/>
    </location>
</feature>
<evidence type="ECO:0000259" key="4">
    <source>
        <dbReference type="Pfam" id="PF21530"/>
    </source>
</evidence>
<gene>
    <name evidence="6" type="primary">LOC110279502</name>
</gene>
<evidence type="ECO:0000256" key="1">
    <source>
        <dbReference type="RuleBase" id="RU363044"/>
    </source>
</evidence>
<keyword evidence="1" id="KW-0234">DNA repair</keyword>
<comment type="catalytic activity">
    <reaction evidence="1">
        <text>ATP + H2O = ADP + phosphate + H(+)</text>
        <dbReference type="Rhea" id="RHEA:13065"/>
        <dbReference type="ChEBI" id="CHEBI:15377"/>
        <dbReference type="ChEBI" id="CHEBI:15378"/>
        <dbReference type="ChEBI" id="CHEBI:30616"/>
        <dbReference type="ChEBI" id="CHEBI:43474"/>
        <dbReference type="ChEBI" id="CHEBI:456216"/>
        <dbReference type="EC" id="5.6.2.3"/>
    </reaction>
</comment>
<dbReference type="GeneID" id="110279502"/>
<dbReference type="GO" id="GO:0016787">
    <property type="term" value="F:hydrolase activity"/>
    <property type="evidence" value="ECO:0007669"/>
    <property type="project" value="UniProtKB-KW"/>
</dbReference>
<dbReference type="RefSeq" id="XP_052114465.1">
    <property type="nucleotide sequence ID" value="XM_052258505.1"/>
</dbReference>
<name>A0A9C6TDB3_ARADU</name>
<dbReference type="PANTHER" id="PTHR10492">
    <property type="match status" value="1"/>
</dbReference>
<keyword evidence="1" id="KW-0233">DNA recombination</keyword>
<protein>
    <recommendedName>
        <fullName evidence="1">ATP-dependent DNA helicase</fullName>
        <ecNumber evidence="1">5.6.2.3</ecNumber>
    </recommendedName>
</protein>
<accession>A0A9C6TDB3</accession>
<keyword evidence="1" id="KW-0067">ATP-binding</keyword>
<proteinExistence type="inferred from homology"/>
<sequence length="1448" mass="165748">MKLFSQDSEVDILEDGLVSVRVDYDFNYDDISASQKFYSLSIGLYQSNTDFQEGNGHQENNFQFTYGDYFDFGDPISICQECGALMWYDERNRKNRNYIIPEFSLSCSLGKVQLPFLTEPPEVLKELLYDYGSKHYKNFQNNIRAYNQMFAFTSSAGKVDSSINKGHRRAPTVYKISGENVHYIGSLMPMPGEKPKFAQLYIYDTENEVNNRIAPFRSNDSEYAIDSEIVGKLQKMLDENNALAKSFRMAKERFAGSNTEHVRLKLLSSREKDGRIYNLPDVSEVAALVVGDIDSLSSTRNIILERQDGRLKRINEIHVAYLGLQYPLLFPYGEDGYRIDIQHKIIGSLKPNKRSKLTMRQFFAFRLQTRKTEAPTILVSKKLFQQFVVDAYTMIESERLLYFRIHQKELRADDYKSLKNAKSTGQTSGSSIGKRIVLPSSFIGGRRYMDGLYHDCVAICGHVGYPDLFITFTCNSEWPEIKRLLDPLHLKPVDRPDIVCRMFKMKLDMLIKYLKKERFFGKVVADIHTIEFQKRGLPHAHILIFLDSLSKFPDPKDIDKVICAEIPNQFEHPELYKAVKKFMLHGPCGSVNIFSPCMKEGRCSKFYPKFFADLTTIDAEGYPIYRRRKTGCYAKKGNVALDNRYVVPYNPSLLMKYQAHMNVEWCNQSRAIKYLFKYINKGYDRVTAILDNADDSECSNKRLSFHLPGRNPILYEDGEDIDDILSKPGIDQSMFTAWMEANNNYSEAKELTYSEFPRFFVYNKKEKIWSRRKCGYTIGRLYYVPPTCGELFYLRMMLNFVRGPTNYDQIKSANGVIHNSFRDACFALGLLNDDREYIEAIKEASCWGLGDYLRKLFTVMLMSNSVSRPEHVWKETWRLLSDDILYNERKLSKNSDLSLTDDQLKTRCLYEIEMILQDNRKNLKEYPHMPFPECFVRLKFQNGLIYKELNYDKNNLKNKFQTLFSSLTQEQQGVFEKIVEAVSKEDGGVFFVYGHGGTGKTYLWTVLTSFLRSQGMIVLIVALSGIAALLLPGGRTAHSRSAIPLTVHEDSVCNIKQNSKLAELLKQTKIIIWDEASMVHRYSVEAVDKSLRDIMSSTNNNNANLPFGGKVVVFGGDFRQILPVIPGGGRTEIVNASICSSYIWDYCSVLRLTKNMRLEESSHADNDELALFSQWILNVGDGNIGGPNDGISEIMIPTELLISNFEDPLSSIVDCIYPNLLENHLDFNWLQSRAILCSTLNVVEKVNQYIIMKISGDEKIYLSSDSVDKSYGSGQYATETLTPEFLNSLQCSGLPHHALKLKVEIPIMLLRNLDQCAGLCNGTRLIITRLSNHVIEAEVLVGSYLGKKVLIPRMCMSPSQSPWPFKLDRRQFPIVFSYAMTINKSQGQSLSNVGVYLPKPVFSHGQFYVAISRVRSKKGLKILIHNKEGHVLSSTTNIVFKEIFSNLK</sequence>
<dbReference type="GO" id="GO:0005524">
    <property type="term" value="F:ATP binding"/>
    <property type="evidence" value="ECO:0007669"/>
    <property type="project" value="UniProtKB-KW"/>
</dbReference>
<dbReference type="InterPro" id="IPR049163">
    <property type="entry name" value="Pif1-like_2B_dom"/>
</dbReference>
<dbReference type="GO" id="GO:0043139">
    <property type="term" value="F:5'-3' DNA helicase activity"/>
    <property type="evidence" value="ECO:0007669"/>
    <property type="project" value="UniProtKB-EC"/>
</dbReference>
<keyword evidence="1" id="KW-0547">Nucleotide-binding</keyword>
<dbReference type="Pfam" id="PF05970">
    <property type="entry name" value="PIF1"/>
    <property type="match status" value="1"/>
</dbReference>
<dbReference type="GO" id="GO:0006281">
    <property type="term" value="P:DNA repair"/>
    <property type="evidence" value="ECO:0007669"/>
    <property type="project" value="UniProtKB-KW"/>
</dbReference>
<dbReference type="GO" id="GO:0006310">
    <property type="term" value="P:DNA recombination"/>
    <property type="evidence" value="ECO:0007669"/>
    <property type="project" value="UniProtKB-KW"/>
</dbReference>
<dbReference type="InterPro" id="IPR027417">
    <property type="entry name" value="P-loop_NTPase"/>
</dbReference>
<dbReference type="KEGG" id="adu:110279502"/>
<evidence type="ECO:0000259" key="3">
    <source>
        <dbReference type="Pfam" id="PF14214"/>
    </source>
</evidence>
<dbReference type="CDD" id="cd18809">
    <property type="entry name" value="SF1_C_RecD"/>
    <property type="match status" value="1"/>
</dbReference>
<keyword evidence="5" id="KW-1185">Reference proteome</keyword>
<evidence type="ECO:0000313" key="5">
    <source>
        <dbReference type="Proteomes" id="UP000515211"/>
    </source>
</evidence>
<dbReference type="Pfam" id="PF14214">
    <property type="entry name" value="Helitron_like_N"/>
    <property type="match status" value="1"/>
</dbReference>
<comment type="similarity">
    <text evidence="1">Belongs to the helicase family.</text>
</comment>
<keyword evidence="1" id="KW-0378">Hydrolase</keyword>
<keyword evidence="1" id="KW-0227">DNA damage</keyword>
<dbReference type="SUPFAM" id="SSF52540">
    <property type="entry name" value="P-loop containing nucleoside triphosphate hydrolases"/>
    <property type="match status" value="2"/>
</dbReference>
<dbReference type="InterPro" id="IPR010285">
    <property type="entry name" value="DNA_helicase_pif1-like_DEAD"/>
</dbReference>
<keyword evidence="1" id="KW-0347">Helicase</keyword>
<dbReference type="InterPro" id="IPR025476">
    <property type="entry name" value="Helitron_helicase-like"/>
</dbReference>
<dbReference type="Proteomes" id="UP000515211">
    <property type="component" value="Chromosome 3"/>
</dbReference>
<reference evidence="5" key="1">
    <citation type="journal article" date="2016" name="Nat. Genet.">
        <title>The genome sequences of Arachis duranensis and Arachis ipaensis, the diploid ancestors of cultivated peanut.</title>
        <authorList>
            <person name="Bertioli D.J."/>
            <person name="Cannon S.B."/>
            <person name="Froenicke L."/>
            <person name="Huang G."/>
            <person name="Farmer A.D."/>
            <person name="Cannon E.K."/>
            <person name="Liu X."/>
            <person name="Gao D."/>
            <person name="Clevenger J."/>
            <person name="Dash S."/>
            <person name="Ren L."/>
            <person name="Moretzsohn M.C."/>
            <person name="Shirasawa K."/>
            <person name="Huang W."/>
            <person name="Vidigal B."/>
            <person name="Abernathy B."/>
            <person name="Chu Y."/>
            <person name="Niederhuth C.E."/>
            <person name="Umale P."/>
            <person name="Araujo A.C."/>
            <person name="Kozik A."/>
            <person name="Kim K.D."/>
            <person name="Burow M.D."/>
            <person name="Varshney R.K."/>
            <person name="Wang X."/>
            <person name="Zhang X."/>
            <person name="Barkley N."/>
            <person name="Guimaraes P.M."/>
            <person name="Isobe S."/>
            <person name="Guo B."/>
            <person name="Liao B."/>
            <person name="Stalker H.T."/>
            <person name="Schmitz R.J."/>
            <person name="Scheffler B.E."/>
            <person name="Leal-Bertioli S.C."/>
            <person name="Xun X."/>
            <person name="Jackson S.A."/>
            <person name="Michelmore R."/>
            <person name="Ozias-Akins P."/>
        </authorList>
    </citation>
    <scope>NUCLEOTIDE SEQUENCE [LARGE SCALE GENOMIC DNA]</scope>
    <source>
        <strain evidence="5">cv. V14167</strain>
    </source>
</reference>
<reference evidence="6" key="2">
    <citation type="submission" date="2025-08" db="UniProtKB">
        <authorList>
            <consortium name="RefSeq"/>
        </authorList>
    </citation>
    <scope>IDENTIFICATION</scope>
    <source>
        <tissue evidence="6">Whole plant</tissue>
    </source>
</reference>
<dbReference type="Gene3D" id="3.40.50.300">
    <property type="entry name" value="P-loop containing nucleotide triphosphate hydrolases"/>
    <property type="match status" value="1"/>
</dbReference>
<dbReference type="Pfam" id="PF21530">
    <property type="entry name" value="Pif1_2B_dom"/>
    <property type="match status" value="1"/>
</dbReference>
<dbReference type="GO" id="GO:0000723">
    <property type="term" value="P:telomere maintenance"/>
    <property type="evidence" value="ECO:0007669"/>
    <property type="project" value="InterPro"/>
</dbReference>
<dbReference type="EC" id="5.6.2.3" evidence="1"/>